<keyword evidence="1" id="KW-0732">Signal</keyword>
<organism evidence="2 3">
    <name type="scientific">Papaver nudicaule</name>
    <name type="common">Iceland poppy</name>
    <dbReference type="NCBI Taxonomy" id="74823"/>
    <lineage>
        <taxon>Eukaryota</taxon>
        <taxon>Viridiplantae</taxon>
        <taxon>Streptophyta</taxon>
        <taxon>Embryophyta</taxon>
        <taxon>Tracheophyta</taxon>
        <taxon>Spermatophyta</taxon>
        <taxon>Magnoliopsida</taxon>
        <taxon>Ranunculales</taxon>
        <taxon>Papaveraceae</taxon>
        <taxon>Papaveroideae</taxon>
        <taxon>Papaver</taxon>
    </lineage>
</organism>
<feature type="signal peptide" evidence="1">
    <location>
        <begin position="1"/>
        <end position="24"/>
    </location>
</feature>
<accession>A0AA41S6V9</accession>
<name>A0AA41S6V9_PAPNU</name>
<proteinExistence type="predicted"/>
<feature type="chain" id="PRO_5041242878" evidence="1">
    <location>
        <begin position="25"/>
        <end position="130"/>
    </location>
</feature>
<sequence length="130" mass="14154">MQLKVIVLVFVVTMTTTYVEKAEGYLCYWDCVDACKISGPECWYPCLDYCNPPLLSRTSGEAPAMSPAISEASLINKDITTQLAGEFGTLTTEEVSANKVDAKAGIGQPITTEGFFFFGRPSNRKVIPGQ</sequence>
<gene>
    <name evidence="2" type="ORF">MKW94_024058</name>
</gene>
<keyword evidence="3" id="KW-1185">Reference proteome</keyword>
<dbReference type="AlphaFoldDB" id="A0AA41S6V9"/>
<comment type="caution">
    <text evidence="2">The sequence shown here is derived from an EMBL/GenBank/DDBJ whole genome shotgun (WGS) entry which is preliminary data.</text>
</comment>
<reference evidence="2" key="1">
    <citation type="submission" date="2022-03" db="EMBL/GenBank/DDBJ databases">
        <title>A functionally conserved STORR gene fusion in Papaver species that diverged 16.8 million years ago.</title>
        <authorList>
            <person name="Catania T."/>
        </authorList>
    </citation>
    <scope>NUCLEOTIDE SEQUENCE</scope>
    <source>
        <strain evidence="2">S-191538</strain>
    </source>
</reference>
<evidence type="ECO:0000313" key="2">
    <source>
        <dbReference type="EMBL" id="MCL7027493.1"/>
    </source>
</evidence>
<protein>
    <submittedName>
        <fullName evidence="2">Uncharacterized protein</fullName>
    </submittedName>
</protein>
<evidence type="ECO:0000256" key="1">
    <source>
        <dbReference type="SAM" id="SignalP"/>
    </source>
</evidence>
<dbReference type="EMBL" id="JAJJMA010068875">
    <property type="protein sequence ID" value="MCL7027493.1"/>
    <property type="molecule type" value="Genomic_DNA"/>
</dbReference>
<evidence type="ECO:0000313" key="3">
    <source>
        <dbReference type="Proteomes" id="UP001177140"/>
    </source>
</evidence>
<dbReference type="Proteomes" id="UP001177140">
    <property type="component" value="Unassembled WGS sequence"/>
</dbReference>